<dbReference type="Gene3D" id="3.40.50.1820">
    <property type="entry name" value="alpha/beta hydrolase"/>
    <property type="match status" value="1"/>
</dbReference>
<dbReference type="InterPro" id="IPR052897">
    <property type="entry name" value="Sec-Metab_Biosynth_Hydrolase"/>
</dbReference>
<dbReference type="PANTHER" id="PTHR37017:SF11">
    <property type="entry name" value="ESTERASE_LIPASE_THIOESTERASE DOMAIN-CONTAINING PROTEIN"/>
    <property type="match status" value="1"/>
</dbReference>
<feature type="chain" id="PRO_5046901766" evidence="1">
    <location>
        <begin position="28"/>
        <end position="310"/>
    </location>
</feature>
<comment type="caution">
    <text evidence="3">The sequence shown here is derived from an EMBL/GenBank/DDBJ whole genome shotgun (WGS) entry which is preliminary data.</text>
</comment>
<reference evidence="3 4" key="1">
    <citation type="submission" date="2022-11" db="EMBL/GenBank/DDBJ databases">
        <title>Minimal conservation of predation-associated metabolite biosynthetic gene clusters underscores biosynthetic potential of Myxococcota including descriptions for ten novel species: Archangium lansinium sp. nov., Myxococcus landrumus sp. nov., Nannocystis bai.</title>
        <authorList>
            <person name="Ahearne A."/>
            <person name="Stevens C."/>
            <person name="Dowd S."/>
        </authorList>
    </citation>
    <scope>NUCLEOTIDE SEQUENCE [LARGE SCALE GENOMIC DNA]</scope>
    <source>
        <strain evidence="3 4">BB15-2</strain>
    </source>
</reference>
<dbReference type="PANTHER" id="PTHR37017">
    <property type="entry name" value="AB HYDROLASE-1 DOMAIN-CONTAINING PROTEIN-RELATED"/>
    <property type="match status" value="1"/>
</dbReference>
<keyword evidence="4" id="KW-1185">Reference proteome</keyword>
<evidence type="ECO:0000313" key="3">
    <source>
        <dbReference type="EMBL" id="MDC0722885.1"/>
    </source>
</evidence>
<accession>A0ABT5EBV5</accession>
<name>A0ABT5EBV5_9BACT</name>
<gene>
    <name evidence="3" type="ORF">POL25_38700</name>
</gene>
<protein>
    <submittedName>
        <fullName evidence="3">Alpha/beta fold hydrolase</fullName>
    </submittedName>
</protein>
<dbReference type="GO" id="GO:0016787">
    <property type="term" value="F:hydrolase activity"/>
    <property type="evidence" value="ECO:0007669"/>
    <property type="project" value="UniProtKB-KW"/>
</dbReference>
<dbReference type="EMBL" id="JAQNDL010000004">
    <property type="protein sequence ID" value="MDC0722885.1"/>
    <property type="molecule type" value="Genomic_DNA"/>
</dbReference>
<organism evidence="3 4">
    <name type="scientific">Nannocystis bainbridge</name>
    <dbReference type="NCBI Taxonomy" id="2995303"/>
    <lineage>
        <taxon>Bacteria</taxon>
        <taxon>Pseudomonadati</taxon>
        <taxon>Myxococcota</taxon>
        <taxon>Polyangia</taxon>
        <taxon>Nannocystales</taxon>
        <taxon>Nannocystaceae</taxon>
        <taxon>Nannocystis</taxon>
    </lineage>
</organism>
<evidence type="ECO:0000313" key="4">
    <source>
        <dbReference type="Proteomes" id="UP001221686"/>
    </source>
</evidence>
<dbReference type="InterPro" id="IPR006311">
    <property type="entry name" value="TAT_signal"/>
</dbReference>
<dbReference type="Pfam" id="PF12697">
    <property type="entry name" value="Abhydrolase_6"/>
    <property type="match status" value="1"/>
</dbReference>
<dbReference type="RefSeq" id="WP_272091423.1">
    <property type="nucleotide sequence ID" value="NZ_JAQNDL010000004.1"/>
</dbReference>
<sequence>MRRRQFFTNLGLAAGAAALTTTHQAHAAAPVPATAPRTYVLIHGAWHSALHWARIVRLLSARGHRVVALDLPGHGLSARFPRAYLGADRAAFAAEVSPQKDLRLDDAADLVIAALRELQGPSRPIVVGHSMGGTVITRVGERAPELVGRLVYLTAYCPVRRGPTSAYGELPEARHAKVDGLMLGDPGKTGVVRIDPRGDANYRALLRAGFYHDVPEDEFLAFALALTPDLPLGYWTTDVGATKERWGSLPRTFIRCTDDRALPLALQDLMIREADAWTPTHRFDRKTLKTSHSPFASAPEALTALLHELP</sequence>
<dbReference type="InterPro" id="IPR000073">
    <property type="entry name" value="AB_hydrolase_1"/>
</dbReference>
<feature type="signal peptide" evidence="1">
    <location>
        <begin position="1"/>
        <end position="27"/>
    </location>
</feature>
<dbReference type="PROSITE" id="PS51318">
    <property type="entry name" value="TAT"/>
    <property type="match status" value="1"/>
</dbReference>
<evidence type="ECO:0000256" key="1">
    <source>
        <dbReference type="SAM" id="SignalP"/>
    </source>
</evidence>
<proteinExistence type="predicted"/>
<keyword evidence="3" id="KW-0378">Hydrolase</keyword>
<keyword evidence="1" id="KW-0732">Signal</keyword>
<feature type="domain" description="AB hydrolase-1" evidence="2">
    <location>
        <begin position="40"/>
        <end position="303"/>
    </location>
</feature>
<dbReference type="SUPFAM" id="SSF53474">
    <property type="entry name" value="alpha/beta-Hydrolases"/>
    <property type="match status" value="1"/>
</dbReference>
<dbReference type="InterPro" id="IPR029058">
    <property type="entry name" value="AB_hydrolase_fold"/>
</dbReference>
<evidence type="ECO:0000259" key="2">
    <source>
        <dbReference type="Pfam" id="PF12697"/>
    </source>
</evidence>
<dbReference type="Proteomes" id="UP001221686">
    <property type="component" value="Unassembled WGS sequence"/>
</dbReference>